<evidence type="ECO:0000313" key="1">
    <source>
        <dbReference type="EMBL" id="SHM87797.1"/>
    </source>
</evidence>
<proteinExistence type="predicted"/>
<evidence type="ECO:0000313" key="2">
    <source>
        <dbReference type="Proteomes" id="UP000184038"/>
    </source>
</evidence>
<accession>A0A1M7MAP0</accession>
<name>A0A1M7MAP0_9FIRM</name>
<gene>
    <name evidence="1" type="ORF">SAMN02746066_03706</name>
</gene>
<dbReference type="RefSeq" id="WP_073290063.1">
    <property type="nucleotide sequence ID" value="NZ_FRCP01000020.1"/>
</dbReference>
<dbReference type="STRING" id="1120996.SAMN02746066_03706"/>
<organism evidence="1 2">
    <name type="scientific">Anaerosporobacter mobilis DSM 15930</name>
    <dbReference type="NCBI Taxonomy" id="1120996"/>
    <lineage>
        <taxon>Bacteria</taxon>
        <taxon>Bacillati</taxon>
        <taxon>Bacillota</taxon>
        <taxon>Clostridia</taxon>
        <taxon>Lachnospirales</taxon>
        <taxon>Lachnospiraceae</taxon>
        <taxon>Anaerosporobacter</taxon>
    </lineage>
</organism>
<dbReference type="Proteomes" id="UP000184038">
    <property type="component" value="Unassembled WGS sequence"/>
</dbReference>
<sequence>MAKEKSISGKTSIFTFATGYISYLRNDEEHSVTNILDKAGKVKATIAYDEYGVIENPEVVGTSGNIFAYTGHVYEESTVVMMLSGLLS</sequence>
<dbReference type="AlphaFoldDB" id="A0A1M7MAP0"/>
<protein>
    <submittedName>
        <fullName evidence="1">Uncharacterized protein</fullName>
    </submittedName>
</protein>
<dbReference type="EMBL" id="FRCP01000020">
    <property type="protein sequence ID" value="SHM87797.1"/>
    <property type="molecule type" value="Genomic_DNA"/>
</dbReference>
<keyword evidence="2" id="KW-1185">Reference proteome</keyword>
<dbReference type="OrthoDB" id="9815752at2"/>
<reference evidence="1 2" key="1">
    <citation type="submission" date="2016-11" db="EMBL/GenBank/DDBJ databases">
        <authorList>
            <person name="Jaros S."/>
            <person name="Januszkiewicz K."/>
            <person name="Wedrychowicz H."/>
        </authorList>
    </citation>
    <scope>NUCLEOTIDE SEQUENCE [LARGE SCALE GENOMIC DNA]</scope>
    <source>
        <strain evidence="1 2">DSM 15930</strain>
    </source>
</reference>